<dbReference type="Pfam" id="PF00501">
    <property type="entry name" value="AMP-binding"/>
    <property type="match status" value="2"/>
</dbReference>
<dbReference type="Gene3D" id="3.30.300.30">
    <property type="match status" value="1"/>
</dbReference>
<organism evidence="9 10">
    <name type="scientific">Brevibacillus fortis</name>
    <dbReference type="NCBI Taxonomy" id="2126352"/>
    <lineage>
        <taxon>Bacteria</taxon>
        <taxon>Bacillati</taxon>
        <taxon>Bacillota</taxon>
        <taxon>Bacilli</taxon>
        <taxon>Bacillales</taxon>
        <taxon>Paenibacillaceae</taxon>
        <taxon>Brevibacillus</taxon>
    </lineage>
</organism>
<dbReference type="SUPFAM" id="SSF56801">
    <property type="entry name" value="Acetyl-CoA synthetase-like"/>
    <property type="match status" value="2"/>
</dbReference>
<dbReference type="GO" id="GO:0005829">
    <property type="term" value="C:cytosol"/>
    <property type="evidence" value="ECO:0007669"/>
    <property type="project" value="TreeGrafter"/>
</dbReference>
<evidence type="ECO:0000259" key="8">
    <source>
        <dbReference type="PROSITE" id="PS50075"/>
    </source>
</evidence>
<dbReference type="InterPro" id="IPR001242">
    <property type="entry name" value="Condensation_dom"/>
</dbReference>
<dbReference type="Gene3D" id="1.10.1200.10">
    <property type="entry name" value="ACP-like"/>
    <property type="match status" value="1"/>
</dbReference>
<dbReference type="GO" id="GO:0003824">
    <property type="term" value="F:catalytic activity"/>
    <property type="evidence" value="ECO:0007669"/>
    <property type="project" value="UniProtKB-KW"/>
</dbReference>
<dbReference type="PROSITE" id="PS50075">
    <property type="entry name" value="CARRIER"/>
    <property type="match status" value="1"/>
</dbReference>
<evidence type="ECO:0000256" key="6">
    <source>
        <dbReference type="ARBA" id="ARBA00023194"/>
    </source>
</evidence>
<keyword evidence="4" id="KW-0597">Phosphoprotein</keyword>
<keyword evidence="5" id="KW-0677">Repeat</keyword>
<evidence type="ECO:0000313" key="9">
    <source>
        <dbReference type="EMBL" id="PSJ96370.1"/>
    </source>
</evidence>
<dbReference type="FunFam" id="1.10.1200.10:FF:000005">
    <property type="entry name" value="Nonribosomal peptide synthetase 1"/>
    <property type="match status" value="1"/>
</dbReference>
<keyword evidence="7" id="KW-0511">Multifunctional enzyme</keyword>
<dbReference type="InterPro" id="IPR023213">
    <property type="entry name" value="CAT-like_dom_sf"/>
</dbReference>
<accession>A0A2P7VAZ4</accession>
<dbReference type="GO" id="GO:0031177">
    <property type="term" value="F:phosphopantetheine binding"/>
    <property type="evidence" value="ECO:0007669"/>
    <property type="project" value="InterPro"/>
</dbReference>
<dbReference type="GO" id="GO:0008610">
    <property type="term" value="P:lipid biosynthetic process"/>
    <property type="evidence" value="ECO:0007669"/>
    <property type="project" value="UniProtKB-ARBA"/>
</dbReference>
<dbReference type="GO" id="GO:0043041">
    <property type="term" value="P:amino acid activation for nonribosomal peptide biosynthetic process"/>
    <property type="evidence" value="ECO:0007669"/>
    <property type="project" value="TreeGrafter"/>
</dbReference>
<dbReference type="InterPro" id="IPR045851">
    <property type="entry name" value="AMP-bd_C_sf"/>
</dbReference>
<dbReference type="PROSITE" id="PS00012">
    <property type="entry name" value="PHOSPHOPANTETHEINE"/>
    <property type="match status" value="1"/>
</dbReference>
<dbReference type="Gene3D" id="2.30.38.10">
    <property type="entry name" value="Luciferase, Domain 3"/>
    <property type="match status" value="1"/>
</dbReference>
<gene>
    <name evidence="9" type="ORF">C7R93_11235</name>
</gene>
<feature type="non-terminal residue" evidence="9">
    <location>
        <position position="1"/>
    </location>
</feature>
<comment type="cofactor">
    <cofactor evidence="1">
        <name>pantetheine 4'-phosphate</name>
        <dbReference type="ChEBI" id="CHEBI:47942"/>
    </cofactor>
</comment>
<comment type="caution">
    <text evidence="9">The sequence shown here is derived from an EMBL/GenBank/DDBJ whole genome shotgun (WGS) entry which is preliminary data.</text>
</comment>
<dbReference type="Pfam" id="PF00550">
    <property type="entry name" value="PP-binding"/>
    <property type="match status" value="1"/>
</dbReference>
<dbReference type="Gene3D" id="3.30.559.10">
    <property type="entry name" value="Chloramphenicol acetyltransferase-like domain"/>
    <property type="match status" value="1"/>
</dbReference>
<dbReference type="PROSITE" id="PS00455">
    <property type="entry name" value="AMP_BINDING"/>
    <property type="match status" value="1"/>
</dbReference>
<dbReference type="OrthoDB" id="9765680at2"/>
<dbReference type="FunFam" id="3.40.50.980:FF:000001">
    <property type="entry name" value="Non-ribosomal peptide synthetase"/>
    <property type="match status" value="1"/>
</dbReference>
<evidence type="ECO:0000313" key="10">
    <source>
        <dbReference type="Proteomes" id="UP000240419"/>
    </source>
</evidence>
<sequence>QPSLDELGEAIQNHKVTTLWLTAGLFTVMVDQKVEYLHGVRQLLVGGDVVSASHVRKVLSLGGITVINGYGPTENTTFTCCNPVTELPEGVNSFPIGRPISNTTVYVLDKHQQPVPLGAAGELYIGGDGLALGYLNNPELTAERFVENPFDPQGGSRLYRTGDLVRYLPDGTIEFIGRIDNQVKIRGFRIELGEVETALSLHPSVNEVVVMVREIKPGEKHLTAYLTVSGDITLETSDLRAWTKTKLPEFMRPSFYIFLDAMPLTANGKIDRKQLPEPEGTNPASAQGYMEPRNQVEELIANIWSQVLRVEKVGIHDNFFELGGHSLLATRVISRLREAFGIEQTVRSIFEHPTIAAWSEQGAALLLGDKEAIGGSIQPVSRQSNLPLSFAQQRLWFFDQFMPESPMYNIPSALRMQGELDIVAWEKSLQAIILRHESLRTTFHEIDGQSIQVIHPHMDWKMDILDLRDLSAEKKEQKIEQLAEAETARAFALGQGPLIRATMIQTDDHGYVFLINMHHIISDGWSMGIFYRELLANYEAFSKQETPELAELPIQYADFSTWQHEWMDGEILEQQVTYWKEKLGGAEPLLALPTDRSRPAVQSYKGAIYTKTFSADLLAKLKVLSQESNSTLFMTLLAAFQTLLYRYSGQEDIVVGSPVAGRNRQETENLIGFFVNTLALRTNVTGDVTFTELLARVRETALEAYAHQDLPFEKLVDELQLERSLSYSQLFQVMFVLQNFPLEEAVTSGIQLTPLDSERHLTTSKFDLTLTMREQVGGGLVASFEYSTDLFDRSTIERMTGHLQNLLEAIIAQPEESIEKLDLLRESERNKQVVELNNTASDYPRDKTVQQLFAETAAQYPDRIAVVSGEEQLTYAELEAKANQLANYLQKQGVEAGTFVGLCVERSLDMLVGMLGILKAGGAYVPLDPAYPQERLAFMLEDAQISILLTQEHLACKWQGQELTIFSLDHAGEKWAEESTLAPQVDMTADSLAYVIYTSGSTGTPKGVLVVHRGIVRLIKNTNYVTLTEEDVFLQASTVSFDAATFEIWGALLNGAKLVLMPPHQPSLDE</sequence>
<dbReference type="Proteomes" id="UP000240419">
    <property type="component" value="Unassembled WGS sequence"/>
</dbReference>
<feature type="domain" description="Carrier" evidence="8">
    <location>
        <begin position="291"/>
        <end position="366"/>
    </location>
</feature>
<dbReference type="SMART" id="SM00823">
    <property type="entry name" value="PKS_PP"/>
    <property type="match status" value="1"/>
</dbReference>
<proteinExistence type="inferred from homology"/>
<dbReference type="RefSeq" id="WP_146142421.1">
    <property type="nucleotide sequence ID" value="NZ_PXZM01000015.1"/>
</dbReference>
<dbReference type="FunFam" id="3.30.559.10:FF:000012">
    <property type="entry name" value="Non-ribosomal peptide synthetase"/>
    <property type="match status" value="1"/>
</dbReference>
<dbReference type="Pfam" id="PF13193">
    <property type="entry name" value="AMP-binding_C"/>
    <property type="match status" value="1"/>
</dbReference>
<evidence type="ECO:0000256" key="5">
    <source>
        <dbReference type="ARBA" id="ARBA00022737"/>
    </source>
</evidence>
<evidence type="ECO:0000256" key="4">
    <source>
        <dbReference type="ARBA" id="ARBA00022553"/>
    </source>
</evidence>
<name>A0A2P7VAZ4_9BACL</name>
<evidence type="ECO:0000256" key="3">
    <source>
        <dbReference type="ARBA" id="ARBA00022450"/>
    </source>
</evidence>
<dbReference type="GO" id="GO:0044550">
    <property type="term" value="P:secondary metabolite biosynthetic process"/>
    <property type="evidence" value="ECO:0007669"/>
    <property type="project" value="TreeGrafter"/>
</dbReference>
<dbReference type="PANTHER" id="PTHR45527:SF1">
    <property type="entry name" value="FATTY ACID SYNTHASE"/>
    <property type="match status" value="1"/>
</dbReference>
<dbReference type="InterPro" id="IPR009081">
    <property type="entry name" value="PP-bd_ACP"/>
</dbReference>
<dbReference type="AlphaFoldDB" id="A0A2P7VAZ4"/>
<dbReference type="CDD" id="cd19531">
    <property type="entry name" value="LCL_NRPS-like"/>
    <property type="match status" value="1"/>
</dbReference>
<dbReference type="FunFam" id="2.30.38.10:FF:000001">
    <property type="entry name" value="Non-ribosomal peptide synthetase PvdI"/>
    <property type="match status" value="1"/>
</dbReference>
<dbReference type="InterPro" id="IPR036736">
    <property type="entry name" value="ACP-like_sf"/>
</dbReference>
<keyword evidence="6" id="KW-0045">Antibiotic biosynthesis</keyword>
<dbReference type="GO" id="GO:0017000">
    <property type="term" value="P:antibiotic biosynthetic process"/>
    <property type="evidence" value="ECO:0007669"/>
    <property type="project" value="UniProtKB-KW"/>
</dbReference>
<dbReference type="FunFam" id="3.30.300.30:FF:000010">
    <property type="entry name" value="Enterobactin synthetase component F"/>
    <property type="match status" value="1"/>
</dbReference>
<evidence type="ECO:0000256" key="2">
    <source>
        <dbReference type="ARBA" id="ARBA00006432"/>
    </source>
</evidence>
<reference evidence="9 10" key="1">
    <citation type="submission" date="2018-03" db="EMBL/GenBank/DDBJ databases">
        <title>Brevisbacillus phylogenomics.</title>
        <authorList>
            <person name="Dunlap C."/>
        </authorList>
    </citation>
    <scope>NUCLEOTIDE SEQUENCE [LARGE SCALE GENOMIC DNA]</scope>
    <source>
        <strain evidence="9 10">NRRL NRS-1210</strain>
    </source>
</reference>
<dbReference type="InterPro" id="IPR006162">
    <property type="entry name" value="Ppantetheine_attach_site"/>
</dbReference>
<dbReference type="Gene3D" id="3.30.559.30">
    <property type="entry name" value="Nonribosomal peptide synthetase, condensation domain"/>
    <property type="match status" value="1"/>
</dbReference>
<feature type="non-terminal residue" evidence="9">
    <location>
        <position position="1070"/>
    </location>
</feature>
<keyword evidence="3" id="KW-0596">Phosphopantetheine</keyword>
<comment type="similarity">
    <text evidence="2">Belongs to the ATP-dependent AMP-binding enzyme family.</text>
</comment>
<dbReference type="Pfam" id="PF00668">
    <property type="entry name" value="Condensation"/>
    <property type="match status" value="1"/>
</dbReference>
<protein>
    <submittedName>
        <fullName evidence="9">Non-ribosomal peptide synthetase</fullName>
    </submittedName>
</protein>
<evidence type="ECO:0000256" key="7">
    <source>
        <dbReference type="ARBA" id="ARBA00023268"/>
    </source>
</evidence>
<evidence type="ECO:0000256" key="1">
    <source>
        <dbReference type="ARBA" id="ARBA00001957"/>
    </source>
</evidence>
<dbReference type="EMBL" id="PXZM01000015">
    <property type="protein sequence ID" value="PSJ96370.1"/>
    <property type="molecule type" value="Genomic_DNA"/>
</dbReference>
<keyword evidence="10" id="KW-1185">Reference proteome</keyword>
<dbReference type="InterPro" id="IPR020845">
    <property type="entry name" value="AMP-binding_CS"/>
</dbReference>
<dbReference type="InterPro" id="IPR020806">
    <property type="entry name" value="PKS_PP-bd"/>
</dbReference>
<dbReference type="PANTHER" id="PTHR45527">
    <property type="entry name" value="NONRIBOSOMAL PEPTIDE SYNTHETASE"/>
    <property type="match status" value="1"/>
</dbReference>
<dbReference type="InterPro" id="IPR000873">
    <property type="entry name" value="AMP-dep_synth/lig_dom"/>
</dbReference>
<dbReference type="SUPFAM" id="SSF52777">
    <property type="entry name" value="CoA-dependent acyltransferases"/>
    <property type="match status" value="2"/>
</dbReference>
<dbReference type="Gene3D" id="3.40.50.980">
    <property type="match status" value="3"/>
</dbReference>
<dbReference type="SUPFAM" id="SSF47336">
    <property type="entry name" value="ACP-like"/>
    <property type="match status" value="1"/>
</dbReference>
<dbReference type="InterPro" id="IPR025110">
    <property type="entry name" value="AMP-bd_C"/>
</dbReference>